<dbReference type="SUPFAM" id="SSF103039">
    <property type="entry name" value="CheC-like"/>
    <property type="match status" value="1"/>
</dbReference>
<evidence type="ECO:0000313" key="3">
    <source>
        <dbReference type="EMBL" id="MBP2018879.1"/>
    </source>
</evidence>
<keyword evidence="1" id="KW-0145">Chemotaxis</keyword>
<reference evidence="3 4" key="1">
    <citation type="submission" date="2021-03" db="EMBL/GenBank/DDBJ databases">
        <title>Genomic Encyclopedia of Type Strains, Phase IV (KMG-IV): sequencing the most valuable type-strain genomes for metagenomic binning, comparative biology and taxonomic classification.</title>
        <authorList>
            <person name="Goeker M."/>
        </authorList>
    </citation>
    <scope>NUCLEOTIDE SEQUENCE [LARGE SCALE GENOMIC DNA]</scope>
    <source>
        <strain evidence="3 4">DSM 27138</strain>
    </source>
</reference>
<dbReference type="RefSeq" id="WP_209467004.1">
    <property type="nucleotide sequence ID" value="NZ_JAGGLG010000019.1"/>
</dbReference>
<dbReference type="InterPro" id="IPR028976">
    <property type="entry name" value="CheC-like_sf"/>
</dbReference>
<evidence type="ECO:0000259" key="2">
    <source>
        <dbReference type="Pfam" id="PF13690"/>
    </source>
</evidence>
<gene>
    <name evidence="3" type="ORF">J2Z79_002294</name>
</gene>
<dbReference type="PANTHER" id="PTHR39452:SF1">
    <property type="entry name" value="CHEY-P PHOSPHATASE CHEX"/>
    <property type="match status" value="1"/>
</dbReference>
<comment type="caution">
    <text evidence="3">The sequence shown here is derived from an EMBL/GenBank/DDBJ whole genome shotgun (WGS) entry which is preliminary data.</text>
</comment>
<dbReference type="Gene3D" id="3.40.1550.10">
    <property type="entry name" value="CheC-like"/>
    <property type="match status" value="1"/>
</dbReference>
<dbReference type="Pfam" id="PF13690">
    <property type="entry name" value="CheX"/>
    <property type="match status" value="1"/>
</dbReference>
<dbReference type="PANTHER" id="PTHR39452">
    <property type="entry name" value="CHEY-P PHOSPHATASE CHEX"/>
    <property type="match status" value="1"/>
</dbReference>
<dbReference type="CDD" id="cd17906">
    <property type="entry name" value="CheX"/>
    <property type="match status" value="1"/>
</dbReference>
<dbReference type="InterPro" id="IPR038756">
    <property type="entry name" value="CheX-like"/>
</dbReference>
<dbReference type="Proteomes" id="UP001519289">
    <property type="component" value="Unassembled WGS sequence"/>
</dbReference>
<accession>A0ABS4JTL8</accession>
<proteinExistence type="predicted"/>
<keyword evidence="4" id="KW-1185">Reference proteome</keyword>
<name>A0ABS4JTL8_9FIRM</name>
<protein>
    <submittedName>
        <fullName evidence="3">Chemotaxis protein CheX</fullName>
    </submittedName>
</protein>
<dbReference type="EMBL" id="JAGGLG010000019">
    <property type="protein sequence ID" value="MBP2018879.1"/>
    <property type="molecule type" value="Genomic_DNA"/>
</dbReference>
<evidence type="ECO:0000256" key="1">
    <source>
        <dbReference type="ARBA" id="ARBA00022500"/>
    </source>
</evidence>
<evidence type="ECO:0000313" key="4">
    <source>
        <dbReference type="Proteomes" id="UP001519289"/>
    </source>
</evidence>
<sequence length="154" mass="16333">MKAEVVNAFLSAARHSLTKELQSEVKRVGLYVDPTEHVTDEVVVYLSFVGQVRGSLLLGLDLAAARAIATAMVDEPLDELTEMGLSALAELGNLVAGGACTELERIGLAADITPPTIMIGFRSRISTLGVSRVVMPLATRHGKLNLHLSLDIAA</sequence>
<dbReference type="InterPro" id="IPR028051">
    <property type="entry name" value="CheX-like_dom"/>
</dbReference>
<feature type="domain" description="Chemotaxis phosphatase CheX-like" evidence="2">
    <location>
        <begin position="43"/>
        <end position="135"/>
    </location>
</feature>
<organism evidence="3 4">
    <name type="scientific">Symbiobacterium terraclitae</name>
    <dbReference type="NCBI Taxonomy" id="557451"/>
    <lineage>
        <taxon>Bacteria</taxon>
        <taxon>Bacillati</taxon>
        <taxon>Bacillota</taxon>
        <taxon>Clostridia</taxon>
        <taxon>Eubacteriales</taxon>
        <taxon>Symbiobacteriaceae</taxon>
        <taxon>Symbiobacterium</taxon>
    </lineage>
</organism>